<dbReference type="VEuPathDB" id="FungiDB:RO3G_07766"/>
<dbReference type="AlphaFoldDB" id="I1C3N1"/>
<accession>I1C3N1</accession>
<keyword evidence="2" id="KW-1185">Reference proteome</keyword>
<evidence type="ECO:0000313" key="2">
    <source>
        <dbReference type="Proteomes" id="UP000009138"/>
    </source>
</evidence>
<protein>
    <submittedName>
        <fullName evidence="1">Uncharacterized protein</fullName>
    </submittedName>
</protein>
<reference evidence="1 2" key="1">
    <citation type="journal article" date="2009" name="PLoS Genet.">
        <title>Genomic analysis of the basal lineage fungus Rhizopus oryzae reveals a whole-genome duplication.</title>
        <authorList>
            <person name="Ma L.-J."/>
            <person name="Ibrahim A.S."/>
            <person name="Skory C."/>
            <person name="Grabherr M.G."/>
            <person name="Burger G."/>
            <person name="Butler M."/>
            <person name="Elias M."/>
            <person name="Idnurm A."/>
            <person name="Lang B.F."/>
            <person name="Sone T."/>
            <person name="Abe A."/>
            <person name="Calvo S.E."/>
            <person name="Corrochano L.M."/>
            <person name="Engels R."/>
            <person name="Fu J."/>
            <person name="Hansberg W."/>
            <person name="Kim J.-M."/>
            <person name="Kodira C.D."/>
            <person name="Koehrsen M.J."/>
            <person name="Liu B."/>
            <person name="Miranda-Saavedra D."/>
            <person name="O'Leary S."/>
            <person name="Ortiz-Castellanos L."/>
            <person name="Poulter R."/>
            <person name="Rodriguez-Romero J."/>
            <person name="Ruiz-Herrera J."/>
            <person name="Shen Y.-Q."/>
            <person name="Zeng Q."/>
            <person name="Galagan J."/>
            <person name="Birren B.W."/>
            <person name="Cuomo C.A."/>
            <person name="Wickes B.L."/>
        </authorList>
    </citation>
    <scope>NUCLEOTIDE SEQUENCE [LARGE SCALE GENOMIC DNA]</scope>
    <source>
        <strain evidence="2">RA 99-880 / ATCC MYA-4621 / FGSC 9543 / NRRL 43880</strain>
    </source>
</reference>
<evidence type="ECO:0000313" key="1">
    <source>
        <dbReference type="EMBL" id="EIE83061.1"/>
    </source>
</evidence>
<dbReference type="InParanoid" id="I1C3N1"/>
<dbReference type="Proteomes" id="UP000009138">
    <property type="component" value="Unassembled WGS sequence"/>
</dbReference>
<name>I1C3N1_RHIO9</name>
<gene>
    <name evidence="1" type="ORF">RO3G_07766</name>
</gene>
<dbReference type="RefSeq" id="XP_067518457.1">
    <property type="nucleotide sequence ID" value="XM_067662356.1"/>
</dbReference>
<sequence>MLLSKASRKKLAKIISAQQKMNHFSVLSELPMEYKKKFLLGGVQMIMFITT</sequence>
<proteinExistence type="predicted"/>
<dbReference type="EMBL" id="CH476736">
    <property type="protein sequence ID" value="EIE83061.1"/>
    <property type="molecule type" value="Genomic_DNA"/>
</dbReference>
<dbReference type="GeneID" id="93614737"/>
<organism evidence="1 2">
    <name type="scientific">Rhizopus delemar (strain RA 99-880 / ATCC MYA-4621 / FGSC 9543 / NRRL 43880)</name>
    <name type="common">Mucormycosis agent</name>
    <name type="synonym">Rhizopus arrhizus var. delemar</name>
    <dbReference type="NCBI Taxonomy" id="246409"/>
    <lineage>
        <taxon>Eukaryota</taxon>
        <taxon>Fungi</taxon>
        <taxon>Fungi incertae sedis</taxon>
        <taxon>Mucoromycota</taxon>
        <taxon>Mucoromycotina</taxon>
        <taxon>Mucoromycetes</taxon>
        <taxon>Mucorales</taxon>
        <taxon>Mucorineae</taxon>
        <taxon>Rhizopodaceae</taxon>
        <taxon>Rhizopus</taxon>
    </lineage>
</organism>